<evidence type="ECO:0000313" key="12">
    <source>
        <dbReference type="Proteomes" id="UP000216188"/>
    </source>
</evidence>
<evidence type="ECO:0000256" key="2">
    <source>
        <dbReference type="ARBA" id="ARBA00010072"/>
    </source>
</evidence>
<evidence type="ECO:0000256" key="1">
    <source>
        <dbReference type="ARBA" id="ARBA00004429"/>
    </source>
</evidence>
<dbReference type="EMBL" id="NNRM01000039">
    <property type="protein sequence ID" value="OYR23431.1"/>
    <property type="molecule type" value="Genomic_DNA"/>
</dbReference>
<dbReference type="PANTHER" id="PTHR30614:SF0">
    <property type="entry name" value="L-CYSTINE TRANSPORT SYSTEM PERMEASE PROTEIN TCYL"/>
    <property type="match status" value="1"/>
</dbReference>
<feature type="transmembrane region" description="Helical" evidence="9">
    <location>
        <begin position="16"/>
        <end position="41"/>
    </location>
</feature>
<comment type="similarity">
    <text evidence="2">Belongs to the binding-protein-dependent transport system permease family. HisMQ subfamily.</text>
</comment>
<dbReference type="KEGG" id="ops:A8A54_22915"/>
<dbReference type="PROSITE" id="PS50928">
    <property type="entry name" value="ABC_TM1"/>
    <property type="match status" value="1"/>
</dbReference>
<evidence type="ECO:0000256" key="5">
    <source>
        <dbReference type="ARBA" id="ARBA00022692"/>
    </source>
</evidence>
<dbReference type="Pfam" id="PF00528">
    <property type="entry name" value="BPD_transp_1"/>
    <property type="match status" value="1"/>
</dbReference>
<evidence type="ECO:0000256" key="3">
    <source>
        <dbReference type="ARBA" id="ARBA00022448"/>
    </source>
</evidence>
<evidence type="ECO:0000256" key="7">
    <source>
        <dbReference type="ARBA" id="ARBA00022989"/>
    </source>
</evidence>
<sequence length="215" mass="23100">MDLALMQRVLPFFLEAAWVTVQISVLALALGFAIATVLVLARLSNSALLRLLSGAYISVFRGTPCLVQLFVLYFGGPQIGLELEPYAAGVIGLGLNIGAYMAESIRGAIAGVDRGQAEAARSIGFDRGRTLRLIILPQAARLMIRPLGVNAVALVKGSALVSTISVVELTYTAQRFISSTYKPLEIFAVAAVLYMIIVYVVVTIVDLLDKRFAPR</sequence>
<keyword evidence="12" id="KW-1185">Reference proteome</keyword>
<dbReference type="SUPFAM" id="SSF161098">
    <property type="entry name" value="MetI-like"/>
    <property type="match status" value="1"/>
</dbReference>
<evidence type="ECO:0000256" key="9">
    <source>
        <dbReference type="RuleBase" id="RU363032"/>
    </source>
</evidence>
<dbReference type="GO" id="GO:0006865">
    <property type="term" value="P:amino acid transport"/>
    <property type="evidence" value="ECO:0007669"/>
    <property type="project" value="UniProtKB-KW"/>
</dbReference>
<dbReference type="GO" id="GO:0043190">
    <property type="term" value="C:ATP-binding cassette (ABC) transporter complex"/>
    <property type="evidence" value="ECO:0007669"/>
    <property type="project" value="InterPro"/>
</dbReference>
<dbReference type="NCBIfam" id="TIGR01726">
    <property type="entry name" value="HEQRo_perm_3TM"/>
    <property type="match status" value="1"/>
</dbReference>
<keyword evidence="4" id="KW-1003">Cell membrane</keyword>
<evidence type="ECO:0000256" key="4">
    <source>
        <dbReference type="ARBA" id="ARBA00022475"/>
    </source>
</evidence>
<gene>
    <name evidence="11" type="ORF">CEV34_3435</name>
</gene>
<dbReference type="InterPro" id="IPR000515">
    <property type="entry name" value="MetI-like"/>
</dbReference>
<evidence type="ECO:0000256" key="6">
    <source>
        <dbReference type="ARBA" id="ARBA00022970"/>
    </source>
</evidence>
<dbReference type="PANTHER" id="PTHR30614">
    <property type="entry name" value="MEMBRANE COMPONENT OF AMINO ACID ABC TRANSPORTER"/>
    <property type="match status" value="1"/>
</dbReference>
<dbReference type="CDD" id="cd06261">
    <property type="entry name" value="TM_PBP2"/>
    <property type="match status" value="1"/>
</dbReference>
<evidence type="ECO:0000259" key="10">
    <source>
        <dbReference type="PROSITE" id="PS50928"/>
    </source>
</evidence>
<organism evidence="11 12">
    <name type="scientific">Brucella pseudogrignonensis</name>
    <dbReference type="NCBI Taxonomy" id="419475"/>
    <lineage>
        <taxon>Bacteria</taxon>
        <taxon>Pseudomonadati</taxon>
        <taxon>Pseudomonadota</taxon>
        <taxon>Alphaproteobacteria</taxon>
        <taxon>Hyphomicrobiales</taxon>
        <taxon>Brucellaceae</taxon>
        <taxon>Brucella/Ochrobactrum group</taxon>
        <taxon>Brucella</taxon>
    </lineage>
</organism>
<dbReference type="InterPro" id="IPR043429">
    <property type="entry name" value="ArtM/GltK/GlnP/TcyL/YhdX-like"/>
</dbReference>
<dbReference type="OrthoDB" id="9814902at2"/>
<feature type="transmembrane region" description="Helical" evidence="9">
    <location>
        <begin position="147"/>
        <end position="166"/>
    </location>
</feature>
<dbReference type="STRING" id="419475.A8A54_22915"/>
<evidence type="ECO:0000256" key="8">
    <source>
        <dbReference type="ARBA" id="ARBA00023136"/>
    </source>
</evidence>
<keyword evidence="3 9" id="KW-0813">Transport</keyword>
<dbReference type="AlphaFoldDB" id="A0A1A9FW30"/>
<dbReference type="Proteomes" id="UP000216188">
    <property type="component" value="Unassembled WGS sequence"/>
</dbReference>
<evidence type="ECO:0000313" key="11">
    <source>
        <dbReference type="EMBL" id="OYR23431.1"/>
    </source>
</evidence>
<keyword evidence="6" id="KW-0029">Amino-acid transport</keyword>
<dbReference type="GO" id="GO:0022857">
    <property type="term" value="F:transmembrane transporter activity"/>
    <property type="evidence" value="ECO:0007669"/>
    <property type="project" value="InterPro"/>
</dbReference>
<dbReference type="InterPro" id="IPR010065">
    <property type="entry name" value="AA_ABC_transptr_permease_3TM"/>
</dbReference>
<comment type="caution">
    <text evidence="11">The sequence shown here is derived from an EMBL/GenBank/DDBJ whole genome shotgun (WGS) entry which is preliminary data.</text>
</comment>
<name>A0A1A9FW30_9HYPH</name>
<protein>
    <submittedName>
        <fullName evidence="11">Amino ABC transporter, permease, 3-TM region, His/Glu/Gln/Arg/opine family domain protein</fullName>
    </submittedName>
</protein>
<keyword evidence="7 9" id="KW-1133">Transmembrane helix</keyword>
<reference evidence="11 12" key="1">
    <citation type="submission" date="2017-07" db="EMBL/GenBank/DDBJ databases">
        <title>Phylogenetic study on the rhizospheric bacterium Ochrobactrum sp. A44.</title>
        <authorList>
            <person name="Krzyzanowska D.M."/>
            <person name="Ossowicki A."/>
            <person name="Rajewska M."/>
            <person name="Maciag T."/>
            <person name="Kaczynski Z."/>
            <person name="Czerwicka M."/>
            <person name="Jafra S."/>
        </authorList>
    </citation>
    <scope>NUCLEOTIDE SEQUENCE [LARGE SCALE GENOMIC DNA]</scope>
    <source>
        <strain evidence="11 12">CCUG 30717</strain>
    </source>
</reference>
<dbReference type="RefSeq" id="WP_007881072.1">
    <property type="nucleotide sequence ID" value="NZ_CP015776.1"/>
</dbReference>
<accession>A0A1A9FW30</accession>
<dbReference type="Gene3D" id="1.10.3720.10">
    <property type="entry name" value="MetI-like"/>
    <property type="match status" value="1"/>
</dbReference>
<keyword evidence="8 9" id="KW-0472">Membrane</keyword>
<proteinExistence type="inferred from homology"/>
<comment type="subcellular location">
    <subcellularLocation>
        <location evidence="1">Cell inner membrane</location>
        <topology evidence="1">Multi-pass membrane protein</topology>
    </subcellularLocation>
    <subcellularLocation>
        <location evidence="9">Cell membrane</location>
        <topology evidence="9">Multi-pass membrane protein</topology>
    </subcellularLocation>
</comment>
<dbReference type="InterPro" id="IPR035906">
    <property type="entry name" value="MetI-like_sf"/>
</dbReference>
<keyword evidence="5 9" id="KW-0812">Transmembrane</keyword>
<feature type="transmembrane region" description="Helical" evidence="9">
    <location>
        <begin position="186"/>
        <end position="208"/>
    </location>
</feature>
<feature type="domain" description="ABC transmembrane type-1" evidence="10">
    <location>
        <begin position="17"/>
        <end position="205"/>
    </location>
</feature>